<sequence length="366" mass="40507">MYDTIEKHERHPVLNDKLTEIVDPKLSSVGGEDGKAQQIGSFLKLASACSQKKSEARPDMIDVAKELMRIEKSLVRKASLIAPGGALSLTSNDKQHIYLKAQPGQHSGSQQIAEVRDISVHLILDFVPLSKAFQDASQAIRASNPRLACIDVSKPRFLARRDLPPVELPIQCVPQEAATPREETASTHLSLEAEIDQFCFEEEGEWPKKSVELSDSEADFDRTSSAPSSKLIVARIDSSSEEEKEEEEEEGMDLKQMSSLKDLLANRSKGESSKGVPKIQVPTNLPTPSPLPPIELGLKVIPDLRKKRPADGLEEGEVVPKKRDKQQKKFKHPRDNRAKSVESWEETEVRRGPRATSSSPPRHGGP</sequence>
<feature type="region of interest" description="Disordered" evidence="1">
    <location>
        <begin position="210"/>
        <end position="366"/>
    </location>
</feature>
<feature type="compositionally biased region" description="Basic and acidic residues" evidence="1">
    <location>
        <begin position="333"/>
        <end position="351"/>
    </location>
</feature>
<gene>
    <name evidence="2" type="ORF">SO802_028934</name>
</gene>
<keyword evidence="3" id="KW-1185">Reference proteome</keyword>
<evidence type="ECO:0000313" key="2">
    <source>
        <dbReference type="EMBL" id="KAK9988695.1"/>
    </source>
</evidence>
<proteinExistence type="predicted"/>
<dbReference type="Gene3D" id="1.10.510.10">
    <property type="entry name" value="Transferase(Phosphotransferase) domain 1"/>
    <property type="match status" value="1"/>
</dbReference>
<dbReference type="EMBL" id="JAZDWU010000010">
    <property type="protein sequence ID" value="KAK9988695.1"/>
    <property type="molecule type" value="Genomic_DNA"/>
</dbReference>
<reference evidence="2 3" key="1">
    <citation type="submission" date="2024-01" db="EMBL/GenBank/DDBJ databases">
        <title>A telomere-to-telomere, gap-free genome of sweet tea (Lithocarpus litseifolius).</title>
        <authorList>
            <person name="Zhou J."/>
        </authorList>
    </citation>
    <scope>NUCLEOTIDE SEQUENCE [LARGE SCALE GENOMIC DNA]</scope>
    <source>
        <strain evidence="2">Zhou-2022a</strain>
        <tissue evidence="2">Leaf</tissue>
    </source>
</reference>
<dbReference type="Proteomes" id="UP001459277">
    <property type="component" value="Unassembled WGS sequence"/>
</dbReference>
<organism evidence="2 3">
    <name type="scientific">Lithocarpus litseifolius</name>
    <dbReference type="NCBI Taxonomy" id="425828"/>
    <lineage>
        <taxon>Eukaryota</taxon>
        <taxon>Viridiplantae</taxon>
        <taxon>Streptophyta</taxon>
        <taxon>Embryophyta</taxon>
        <taxon>Tracheophyta</taxon>
        <taxon>Spermatophyta</taxon>
        <taxon>Magnoliopsida</taxon>
        <taxon>eudicotyledons</taxon>
        <taxon>Gunneridae</taxon>
        <taxon>Pentapetalae</taxon>
        <taxon>rosids</taxon>
        <taxon>fabids</taxon>
        <taxon>Fagales</taxon>
        <taxon>Fagaceae</taxon>
        <taxon>Lithocarpus</taxon>
    </lineage>
</organism>
<feature type="compositionally biased region" description="Basic residues" evidence="1">
    <location>
        <begin position="322"/>
        <end position="332"/>
    </location>
</feature>
<evidence type="ECO:0000313" key="3">
    <source>
        <dbReference type="Proteomes" id="UP001459277"/>
    </source>
</evidence>
<name>A0AAW2BXB9_9ROSI</name>
<feature type="compositionally biased region" description="Acidic residues" evidence="1">
    <location>
        <begin position="239"/>
        <end position="251"/>
    </location>
</feature>
<comment type="caution">
    <text evidence="2">The sequence shown here is derived from an EMBL/GenBank/DDBJ whole genome shotgun (WGS) entry which is preliminary data.</text>
</comment>
<dbReference type="AlphaFoldDB" id="A0AAW2BXB9"/>
<evidence type="ECO:0000256" key="1">
    <source>
        <dbReference type="SAM" id="MobiDB-lite"/>
    </source>
</evidence>
<protein>
    <submittedName>
        <fullName evidence="2">Uncharacterized protein</fullName>
    </submittedName>
</protein>
<accession>A0AAW2BXB9</accession>